<keyword evidence="2" id="KW-1133">Transmembrane helix</keyword>
<proteinExistence type="predicted"/>
<feature type="transmembrane region" description="Helical" evidence="2">
    <location>
        <begin position="43"/>
        <end position="70"/>
    </location>
</feature>
<evidence type="ECO:0000313" key="4">
    <source>
        <dbReference type="Proteomes" id="UP000813444"/>
    </source>
</evidence>
<keyword evidence="2" id="KW-0472">Membrane</keyword>
<accession>A0A8K0SIJ9</accession>
<dbReference type="Proteomes" id="UP000813444">
    <property type="component" value="Unassembled WGS sequence"/>
</dbReference>
<evidence type="ECO:0000313" key="3">
    <source>
        <dbReference type="EMBL" id="KAH7309103.1"/>
    </source>
</evidence>
<dbReference type="EMBL" id="JAGPNK010000014">
    <property type="protein sequence ID" value="KAH7309103.1"/>
    <property type="molecule type" value="Genomic_DNA"/>
</dbReference>
<gene>
    <name evidence="3" type="ORF">B0I35DRAFT_441451</name>
</gene>
<reference evidence="3" key="1">
    <citation type="journal article" date="2021" name="Nat. Commun.">
        <title>Genetic determinants of endophytism in the Arabidopsis root mycobiome.</title>
        <authorList>
            <person name="Mesny F."/>
            <person name="Miyauchi S."/>
            <person name="Thiergart T."/>
            <person name="Pickel B."/>
            <person name="Atanasova L."/>
            <person name="Karlsson M."/>
            <person name="Huettel B."/>
            <person name="Barry K.W."/>
            <person name="Haridas S."/>
            <person name="Chen C."/>
            <person name="Bauer D."/>
            <person name="Andreopoulos W."/>
            <person name="Pangilinan J."/>
            <person name="LaButti K."/>
            <person name="Riley R."/>
            <person name="Lipzen A."/>
            <person name="Clum A."/>
            <person name="Drula E."/>
            <person name="Henrissat B."/>
            <person name="Kohler A."/>
            <person name="Grigoriev I.V."/>
            <person name="Martin F.M."/>
            <person name="Hacquard S."/>
        </authorList>
    </citation>
    <scope>NUCLEOTIDE SEQUENCE</scope>
    <source>
        <strain evidence="3">MPI-CAGE-CH-0235</strain>
    </source>
</reference>
<evidence type="ECO:0000256" key="1">
    <source>
        <dbReference type="SAM" id="MobiDB-lite"/>
    </source>
</evidence>
<keyword evidence="2" id="KW-0812">Transmembrane</keyword>
<organism evidence="3 4">
    <name type="scientific">Stachybotrys elegans</name>
    <dbReference type="NCBI Taxonomy" id="80388"/>
    <lineage>
        <taxon>Eukaryota</taxon>
        <taxon>Fungi</taxon>
        <taxon>Dikarya</taxon>
        <taxon>Ascomycota</taxon>
        <taxon>Pezizomycotina</taxon>
        <taxon>Sordariomycetes</taxon>
        <taxon>Hypocreomycetidae</taxon>
        <taxon>Hypocreales</taxon>
        <taxon>Stachybotryaceae</taxon>
        <taxon>Stachybotrys</taxon>
    </lineage>
</organism>
<dbReference type="AlphaFoldDB" id="A0A8K0SIJ9"/>
<evidence type="ECO:0000256" key="2">
    <source>
        <dbReference type="SAM" id="Phobius"/>
    </source>
</evidence>
<sequence length="136" mass="14936">MPWSLFLGACFSLFVCLLVLLASCSYSCTLPPLSRLPLLSLSLTLLFYALDIIIKGSLLLSITSLLHLVFSRPSAPSLRLIRARLVPLQNPSLSFMPAFPPCSSHHLPPCRREIPLTPQVNNSPIMQASRHPSSPC</sequence>
<feature type="compositionally biased region" description="Polar residues" evidence="1">
    <location>
        <begin position="118"/>
        <end position="136"/>
    </location>
</feature>
<keyword evidence="4" id="KW-1185">Reference proteome</keyword>
<name>A0A8K0SIJ9_9HYPO</name>
<feature type="region of interest" description="Disordered" evidence="1">
    <location>
        <begin position="117"/>
        <end position="136"/>
    </location>
</feature>
<protein>
    <submittedName>
        <fullName evidence="3">Uncharacterized protein</fullName>
    </submittedName>
</protein>
<comment type="caution">
    <text evidence="3">The sequence shown here is derived from an EMBL/GenBank/DDBJ whole genome shotgun (WGS) entry which is preliminary data.</text>
</comment>